<name>A0ABS7JDX3_9SPHN</name>
<dbReference type="RefSeq" id="WP_221597661.1">
    <property type="nucleotide sequence ID" value="NZ_JAIGNQ010000002.1"/>
</dbReference>
<reference evidence="1 2" key="1">
    <citation type="submission" date="2021-08" db="EMBL/GenBank/DDBJ databases">
        <title>Comparative Genomics Analysis of the Genus Qipengyuania Reveals Extensive Genetic Diversity and Metabolic Versatility, Including the Description of Fifteen Novel Species.</title>
        <authorList>
            <person name="Liu Y."/>
        </authorList>
    </citation>
    <scope>NUCLEOTIDE SEQUENCE [LARGE SCALE GENOMIC DNA]</scope>
    <source>
        <strain evidence="1 2">GH25</strain>
    </source>
</reference>
<evidence type="ECO:0000313" key="1">
    <source>
        <dbReference type="EMBL" id="MBX7488215.1"/>
    </source>
</evidence>
<proteinExistence type="predicted"/>
<sequence length="96" mass="10480">MGRQPFIQQKGWQSDRHCQLFTMTIARNEKEHSSGADRLFHGIAGSEKAAARCAAAAPGNIESPAFRACRRVIQSASSGWITEPDRVALNEKAALL</sequence>
<dbReference type="EMBL" id="JAIGNQ010000002">
    <property type="protein sequence ID" value="MBX7488215.1"/>
    <property type="molecule type" value="Genomic_DNA"/>
</dbReference>
<comment type="caution">
    <text evidence="1">The sequence shown here is derived from an EMBL/GenBank/DDBJ whole genome shotgun (WGS) entry which is preliminary data.</text>
</comment>
<protein>
    <submittedName>
        <fullName evidence="1">Uncharacterized protein</fullName>
    </submittedName>
</protein>
<gene>
    <name evidence="1" type="ORF">K3177_06790</name>
</gene>
<dbReference type="Proteomes" id="UP000776651">
    <property type="component" value="Unassembled WGS sequence"/>
</dbReference>
<evidence type="ECO:0000313" key="2">
    <source>
        <dbReference type="Proteomes" id="UP000776651"/>
    </source>
</evidence>
<organism evidence="1 2">
    <name type="scientific">Qipengyuania pacifica</name>
    <dbReference type="NCBI Taxonomy" id="2860199"/>
    <lineage>
        <taxon>Bacteria</taxon>
        <taxon>Pseudomonadati</taxon>
        <taxon>Pseudomonadota</taxon>
        <taxon>Alphaproteobacteria</taxon>
        <taxon>Sphingomonadales</taxon>
        <taxon>Erythrobacteraceae</taxon>
        <taxon>Qipengyuania</taxon>
    </lineage>
</organism>
<accession>A0ABS7JDX3</accession>
<keyword evidence="2" id="KW-1185">Reference proteome</keyword>